<feature type="compositionally biased region" description="Polar residues" evidence="1">
    <location>
        <begin position="1"/>
        <end position="17"/>
    </location>
</feature>
<gene>
    <name evidence="2" type="ORF">ILEXP_LOCUS20468</name>
</gene>
<feature type="region of interest" description="Disordered" evidence="1">
    <location>
        <begin position="1"/>
        <end position="100"/>
    </location>
</feature>
<feature type="non-terminal residue" evidence="2">
    <location>
        <position position="1"/>
    </location>
</feature>
<reference evidence="2 3" key="1">
    <citation type="submission" date="2024-02" db="EMBL/GenBank/DDBJ databases">
        <authorList>
            <person name="Vignale AGUSTIN F."/>
            <person name="Sosa J E."/>
            <person name="Modenutti C."/>
        </authorList>
    </citation>
    <scope>NUCLEOTIDE SEQUENCE [LARGE SCALE GENOMIC DNA]</scope>
</reference>
<accession>A0ABC8S503</accession>
<dbReference type="AlphaFoldDB" id="A0ABC8S503"/>
<proteinExistence type="predicted"/>
<comment type="caution">
    <text evidence="2">The sequence shown here is derived from an EMBL/GenBank/DDBJ whole genome shotgun (WGS) entry which is preliminary data.</text>
</comment>
<feature type="compositionally biased region" description="Polar residues" evidence="1">
    <location>
        <begin position="75"/>
        <end position="85"/>
    </location>
</feature>
<evidence type="ECO:0000256" key="1">
    <source>
        <dbReference type="SAM" id="MobiDB-lite"/>
    </source>
</evidence>
<feature type="compositionally biased region" description="Polar residues" evidence="1">
    <location>
        <begin position="29"/>
        <end position="38"/>
    </location>
</feature>
<organism evidence="2 3">
    <name type="scientific">Ilex paraguariensis</name>
    <name type="common">yerba mate</name>
    <dbReference type="NCBI Taxonomy" id="185542"/>
    <lineage>
        <taxon>Eukaryota</taxon>
        <taxon>Viridiplantae</taxon>
        <taxon>Streptophyta</taxon>
        <taxon>Embryophyta</taxon>
        <taxon>Tracheophyta</taxon>
        <taxon>Spermatophyta</taxon>
        <taxon>Magnoliopsida</taxon>
        <taxon>eudicotyledons</taxon>
        <taxon>Gunneridae</taxon>
        <taxon>Pentapetalae</taxon>
        <taxon>asterids</taxon>
        <taxon>campanulids</taxon>
        <taxon>Aquifoliales</taxon>
        <taxon>Aquifoliaceae</taxon>
        <taxon>Ilex</taxon>
    </lineage>
</organism>
<dbReference type="Proteomes" id="UP001642360">
    <property type="component" value="Unassembled WGS sequence"/>
</dbReference>
<keyword evidence="3" id="KW-1185">Reference proteome</keyword>
<dbReference type="EMBL" id="CAUOFW020002247">
    <property type="protein sequence ID" value="CAK9152254.1"/>
    <property type="molecule type" value="Genomic_DNA"/>
</dbReference>
<sequence>QTMHSPATKMASNQNNSNRHEADRPKHNTAAQKSAQHSSNKHQTKTEILRKLGSGSIASQLQKSNRHEADRPKHNTATQKIVQHSSNKHRAARPKHINQN</sequence>
<evidence type="ECO:0000313" key="3">
    <source>
        <dbReference type="Proteomes" id="UP001642360"/>
    </source>
</evidence>
<protein>
    <submittedName>
        <fullName evidence="2">Uncharacterized protein</fullName>
    </submittedName>
</protein>
<feature type="compositionally biased region" description="Basic residues" evidence="1">
    <location>
        <begin position="86"/>
        <end position="100"/>
    </location>
</feature>
<evidence type="ECO:0000313" key="2">
    <source>
        <dbReference type="EMBL" id="CAK9152254.1"/>
    </source>
</evidence>
<name>A0ABC8S503_9AQUA</name>